<dbReference type="SUPFAM" id="SSF52374">
    <property type="entry name" value="Nucleotidylyl transferase"/>
    <property type="match status" value="1"/>
</dbReference>
<dbReference type="PANTHER" id="PTHR43793:SF1">
    <property type="entry name" value="FAD SYNTHASE"/>
    <property type="match status" value="1"/>
</dbReference>
<protein>
    <recommendedName>
        <fullName evidence="3">Cytidyltransferase-like domain-containing protein</fullName>
    </recommendedName>
</protein>
<proteinExistence type="predicted"/>
<dbReference type="EMBL" id="MHCR01000009">
    <property type="protein sequence ID" value="OGY25781.1"/>
    <property type="molecule type" value="Genomic_DNA"/>
</dbReference>
<dbReference type="InterPro" id="IPR050385">
    <property type="entry name" value="Archaeal_FAD_synthase"/>
</dbReference>
<dbReference type="AlphaFoldDB" id="A0A1G1WDT2"/>
<evidence type="ECO:0000259" key="3">
    <source>
        <dbReference type="Pfam" id="PF01467"/>
    </source>
</evidence>
<dbReference type="Pfam" id="PF01467">
    <property type="entry name" value="CTP_transf_like"/>
    <property type="match status" value="1"/>
</dbReference>
<dbReference type="InterPro" id="IPR004821">
    <property type="entry name" value="Cyt_trans-like"/>
</dbReference>
<dbReference type="NCBIfam" id="TIGR00125">
    <property type="entry name" value="cyt_tran_rel"/>
    <property type="match status" value="1"/>
</dbReference>
<evidence type="ECO:0000313" key="4">
    <source>
        <dbReference type="EMBL" id="OGY25781.1"/>
    </source>
</evidence>
<keyword evidence="2" id="KW-0548">Nucleotidyltransferase</keyword>
<comment type="caution">
    <text evidence="4">The sequence shown here is derived from an EMBL/GenBank/DDBJ whole genome shotgun (WGS) entry which is preliminary data.</text>
</comment>
<keyword evidence="1" id="KW-0808">Transferase</keyword>
<dbReference type="Gene3D" id="3.40.50.620">
    <property type="entry name" value="HUPs"/>
    <property type="match status" value="1"/>
</dbReference>
<name>A0A1G1WDT2_9BACT</name>
<evidence type="ECO:0000256" key="1">
    <source>
        <dbReference type="ARBA" id="ARBA00022679"/>
    </source>
</evidence>
<gene>
    <name evidence="4" type="ORF">A2134_00390</name>
</gene>
<reference evidence="4 5" key="1">
    <citation type="journal article" date="2016" name="Nat. Commun.">
        <title>Thousands of microbial genomes shed light on interconnected biogeochemical processes in an aquifer system.</title>
        <authorList>
            <person name="Anantharaman K."/>
            <person name="Brown C.T."/>
            <person name="Hug L.A."/>
            <person name="Sharon I."/>
            <person name="Castelle C.J."/>
            <person name="Probst A.J."/>
            <person name="Thomas B.C."/>
            <person name="Singh A."/>
            <person name="Wilkins M.J."/>
            <person name="Karaoz U."/>
            <person name="Brodie E.L."/>
            <person name="Williams K.H."/>
            <person name="Hubbard S.S."/>
            <person name="Banfield J.F."/>
        </authorList>
    </citation>
    <scope>NUCLEOTIDE SEQUENCE [LARGE SCALE GENOMIC DNA]</scope>
</reference>
<dbReference type="GO" id="GO:0016779">
    <property type="term" value="F:nucleotidyltransferase activity"/>
    <property type="evidence" value="ECO:0007669"/>
    <property type="project" value="UniProtKB-KW"/>
</dbReference>
<accession>A0A1G1WDT2</accession>
<sequence length="143" mass="16418">MKKVAVFGTFDILHPGHINFLRQARSLGQYLLVIVARDKFVQQAKTAPPINNEQKRLSTLRRANLMDKAILGSKTHNYFRTLRSNAITTIALGYDQKPSIPILKKELKIHQLKNIAVKRLRAFKPNLFKSSIIKLKEMRLNAK</sequence>
<dbReference type="InterPro" id="IPR014729">
    <property type="entry name" value="Rossmann-like_a/b/a_fold"/>
</dbReference>
<feature type="domain" description="Cytidyltransferase-like" evidence="3">
    <location>
        <begin position="6"/>
        <end position="134"/>
    </location>
</feature>
<dbReference type="PANTHER" id="PTHR43793">
    <property type="entry name" value="FAD SYNTHASE"/>
    <property type="match status" value="1"/>
</dbReference>
<dbReference type="STRING" id="1802595.A2134_00390"/>
<organism evidence="4 5">
    <name type="scientific">Candidatus Woykebacteria bacterium RBG_16_39_9b</name>
    <dbReference type="NCBI Taxonomy" id="1802595"/>
    <lineage>
        <taxon>Bacteria</taxon>
        <taxon>Candidatus Woykeibacteriota</taxon>
    </lineage>
</organism>
<evidence type="ECO:0000313" key="5">
    <source>
        <dbReference type="Proteomes" id="UP000178162"/>
    </source>
</evidence>
<evidence type="ECO:0000256" key="2">
    <source>
        <dbReference type="ARBA" id="ARBA00022695"/>
    </source>
</evidence>
<dbReference type="Proteomes" id="UP000178162">
    <property type="component" value="Unassembled WGS sequence"/>
</dbReference>